<evidence type="ECO:0000256" key="1">
    <source>
        <dbReference type="SAM" id="Phobius"/>
    </source>
</evidence>
<accession>U9STS1</accession>
<protein>
    <submittedName>
        <fullName evidence="2">Uncharacterized protein</fullName>
    </submittedName>
</protein>
<keyword evidence="1" id="KW-1133">Transmembrane helix</keyword>
<feature type="transmembrane region" description="Helical" evidence="1">
    <location>
        <begin position="124"/>
        <end position="144"/>
    </location>
</feature>
<feature type="transmembrane region" description="Helical" evidence="1">
    <location>
        <begin position="318"/>
        <end position="348"/>
    </location>
</feature>
<dbReference type="AlphaFoldDB" id="U9STS1"/>
<keyword evidence="1" id="KW-0472">Membrane</keyword>
<name>U9STS1_RHIID</name>
<geneLocation type="mitochondrion" evidence="2"/>
<organism evidence="2">
    <name type="scientific">Rhizophagus irregularis (strain DAOM 181602 / DAOM 197198 / MUCL 43194)</name>
    <name type="common">Arbuscular mycorrhizal fungus</name>
    <name type="synonym">Glomus intraradices</name>
    <dbReference type="NCBI Taxonomy" id="747089"/>
    <lineage>
        <taxon>Eukaryota</taxon>
        <taxon>Fungi</taxon>
        <taxon>Fungi incertae sedis</taxon>
        <taxon>Mucoromycota</taxon>
        <taxon>Glomeromycotina</taxon>
        <taxon>Glomeromycetes</taxon>
        <taxon>Glomerales</taxon>
        <taxon>Glomeraceae</taxon>
        <taxon>Rhizophagus</taxon>
    </lineage>
</organism>
<dbReference type="EMBL" id="KI296156">
    <property type="protein sequence ID" value="ERZ94510.1"/>
    <property type="molecule type" value="Genomic_DNA"/>
</dbReference>
<feature type="transmembrane region" description="Helical" evidence="1">
    <location>
        <begin position="273"/>
        <end position="297"/>
    </location>
</feature>
<feature type="transmembrane region" description="Helical" evidence="1">
    <location>
        <begin position="86"/>
        <end position="104"/>
    </location>
</feature>
<proteinExistence type="predicted"/>
<keyword evidence="2" id="KW-0496">Mitochondrion</keyword>
<gene>
    <name evidence="2" type="ORF">GLOINDRAFT_86684</name>
</gene>
<keyword evidence="1" id="KW-0812">Transmembrane</keyword>
<sequence>MYGSAKSVMSVRIAPQPSSYHWRSLRITEIHLYSLHYSELPLVFLVPALEGYLCRPRVRVISSPFSFENKDRGSAMCLILEVKPKFVNQMFLSGLIVLAIALLFKVKGNSRITIALYAFWNSPLAIRLVWLFLSIICIVLLSAFNDPVFCTGSDNNGGTTPTHISTSISDKSVSDTPISLNFNFTTTLKTGATAAGLGYGIAKVVKAVPPASKAGVAVALSAVVGATVVASKALSRGSNNSNNSSISEFALKSKTGGDGASSVIEFISDEQQLVFACIIFCGVALWMFVGLLLNLALLRFGDWILPRIADRPILMRLYRYYSVSSTTLIVILSLIIIYSLAFTLFILYRLY</sequence>
<evidence type="ECO:0000313" key="2">
    <source>
        <dbReference type="EMBL" id="ERZ94510.1"/>
    </source>
</evidence>
<dbReference type="HOGENOM" id="CLU_790223_0_0_1"/>
<reference evidence="2" key="1">
    <citation type="submission" date="2013-07" db="EMBL/GenBank/DDBJ databases">
        <title>The genome of an arbuscular mycorrhizal fungus provides insights into the evolution of the oldest plant symbiosis.</title>
        <authorList>
            <consortium name="DOE Joint Genome Institute"/>
            <person name="Tisserant E."/>
            <person name="Malbreil M."/>
            <person name="Kuo A."/>
            <person name="Kohler A."/>
            <person name="Symeonidi A."/>
            <person name="Balestrini R."/>
            <person name="Charron P."/>
            <person name="Duensing N."/>
            <person name="Frei-dit-Frey N."/>
            <person name="Gianinazzi-Pearson V."/>
            <person name="Gilbert B."/>
            <person name="Handa Y."/>
            <person name="Hijri M."/>
            <person name="Kaul R."/>
            <person name="Kawaguchi M."/>
            <person name="Krajinski F."/>
            <person name="Lammers P."/>
            <person name="Lapierre D."/>
            <person name="Masclaux F.G."/>
            <person name="Murat C."/>
            <person name="Morin E."/>
            <person name="Ndikumana S."/>
            <person name="Pagni M."/>
            <person name="Petitpierre D."/>
            <person name="Requena N."/>
            <person name="Rosikiewicz P."/>
            <person name="Riley R."/>
            <person name="Saito K."/>
            <person name="San Clemente H."/>
            <person name="Shapiro H."/>
            <person name="van Tuinen D."/>
            <person name="Becard G."/>
            <person name="Bonfante P."/>
            <person name="Paszkowski U."/>
            <person name="Shachar-Hill Y."/>
            <person name="Young J.P."/>
            <person name="Sanders I.R."/>
            <person name="Henrissat B."/>
            <person name="Rensing S.A."/>
            <person name="Grigoriev I.V."/>
            <person name="Corradi N."/>
            <person name="Roux C."/>
            <person name="Martin F."/>
        </authorList>
    </citation>
    <scope>NUCLEOTIDE SEQUENCE</scope>
    <source>
        <strain evidence="2">DAOM 197198</strain>
    </source>
</reference>